<dbReference type="Proteomes" id="UP001153712">
    <property type="component" value="Chromosome 2"/>
</dbReference>
<reference evidence="1" key="1">
    <citation type="submission" date="2022-01" db="EMBL/GenBank/DDBJ databases">
        <authorList>
            <person name="King R."/>
        </authorList>
    </citation>
    <scope>NUCLEOTIDE SEQUENCE</scope>
</reference>
<accession>A0A9N9TGZ3</accession>
<dbReference type="AlphaFoldDB" id="A0A9N9TGZ3"/>
<sequence>MEFKMIFESFLSFESPNTYDLESNLILPTNDDIKLIGNRKLIKLWNKQYGNLSTSDLQLIINAKLIKMFSVNVNKFWNIGERSETLVDIFNWIWPIILSFYQNNRDCLDCIFNKLSQSLRDVPNFKCSCLMGYGVKELLEIIVTLLHNNEDIN</sequence>
<dbReference type="EMBL" id="OU900095">
    <property type="protein sequence ID" value="CAG9858340.1"/>
    <property type="molecule type" value="Genomic_DNA"/>
</dbReference>
<keyword evidence="2" id="KW-1185">Reference proteome</keyword>
<proteinExistence type="predicted"/>
<protein>
    <submittedName>
        <fullName evidence="1">Uncharacterized protein</fullName>
    </submittedName>
</protein>
<evidence type="ECO:0000313" key="2">
    <source>
        <dbReference type="Proteomes" id="UP001153712"/>
    </source>
</evidence>
<organism evidence="1 2">
    <name type="scientific">Phyllotreta striolata</name>
    <name type="common">Striped flea beetle</name>
    <name type="synonym">Crioceris striolata</name>
    <dbReference type="NCBI Taxonomy" id="444603"/>
    <lineage>
        <taxon>Eukaryota</taxon>
        <taxon>Metazoa</taxon>
        <taxon>Ecdysozoa</taxon>
        <taxon>Arthropoda</taxon>
        <taxon>Hexapoda</taxon>
        <taxon>Insecta</taxon>
        <taxon>Pterygota</taxon>
        <taxon>Neoptera</taxon>
        <taxon>Endopterygota</taxon>
        <taxon>Coleoptera</taxon>
        <taxon>Polyphaga</taxon>
        <taxon>Cucujiformia</taxon>
        <taxon>Chrysomeloidea</taxon>
        <taxon>Chrysomelidae</taxon>
        <taxon>Galerucinae</taxon>
        <taxon>Alticini</taxon>
        <taxon>Phyllotreta</taxon>
    </lineage>
</organism>
<gene>
    <name evidence="1" type="ORF">PHYEVI_LOCUS4730</name>
</gene>
<name>A0A9N9TGZ3_PHYSR</name>
<evidence type="ECO:0000313" key="1">
    <source>
        <dbReference type="EMBL" id="CAG9858340.1"/>
    </source>
</evidence>